<organism evidence="2 3">
    <name type="scientific">Nonomuraea thailandensis</name>
    <dbReference type="NCBI Taxonomy" id="1188745"/>
    <lineage>
        <taxon>Bacteria</taxon>
        <taxon>Bacillati</taxon>
        <taxon>Actinomycetota</taxon>
        <taxon>Actinomycetes</taxon>
        <taxon>Streptosporangiales</taxon>
        <taxon>Streptosporangiaceae</taxon>
        <taxon>Nonomuraea</taxon>
    </lineage>
</organism>
<keyword evidence="3" id="KW-1185">Reference proteome</keyword>
<proteinExistence type="predicted"/>
<evidence type="ECO:0000313" key="2">
    <source>
        <dbReference type="EMBL" id="MCP2353260.1"/>
    </source>
</evidence>
<feature type="region of interest" description="Disordered" evidence="1">
    <location>
        <begin position="40"/>
        <end position="59"/>
    </location>
</feature>
<evidence type="ECO:0000313" key="3">
    <source>
        <dbReference type="Proteomes" id="UP001139648"/>
    </source>
</evidence>
<evidence type="ECO:0000256" key="1">
    <source>
        <dbReference type="SAM" id="MobiDB-lite"/>
    </source>
</evidence>
<dbReference type="Proteomes" id="UP001139648">
    <property type="component" value="Unassembled WGS sequence"/>
</dbReference>
<protein>
    <submittedName>
        <fullName evidence="2">Uncharacterized protein</fullName>
    </submittedName>
</protein>
<reference evidence="2" key="1">
    <citation type="submission" date="2022-06" db="EMBL/GenBank/DDBJ databases">
        <title>Sequencing the genomes of 1000 actinobacteria strains.</title>
        <authorList>
            <person name="Klenk H.-P."/>
        </authorList>
    </citation>
    <scope>NUCLEOTIDE SEQUENCE</scope>
    <source>
        <strain evidence="2">DSM 46694</strain>
    </source>
</reference>
<accession>A0A9X2JZ15</accession>
<dbReference type="AlphaFoldDB" id="A0A9X2JZ15"/>
<dbReference type="EMBL" id="JAMZEB010000001">
    <property type="protein sequence ID" value="MCP2353260.1"/>
    <property type="molecule type" value="Genomic_DNA"/>
</dbReference>
<gene>
    <name evidence="2" type="ORF">HD597_000280</name>
</gene>
<sequence>MHDGSRAEPILAAWGITAPSKPVFISPARRRLGVHRRLARLPHQPDRSRPAPAATPRLRGAPGLISAAEQTFPSSLHQRCLPHRARTELAKANAADQPAAKAAYGQNFYLSSLSDDIKPGQHLND</sequence>
<name>A0A9X2JZ15_9ACTN</name>
<comment type="caution">
    <text evidence="2">The sequence shown here is derived from an EMBL/GenBank/DDBJ whole genome shotgun (WGS) entry which is preliminary data.</text>
</comment>